<evidence type="ECO:0000259" key="2">
    <source>
        <dbReference type="Pfam" id="PF08751"/>
    </source>
</evidence>
<dbReference type="NCBIfam" id="TIGR02686">
    <property type="entry name" value="relax_trwC"/>
    <property type="match status" value="1"/>
</dbReference>
<name>A0A1S1HKM3_PROST</name>
<gene>
    <name evidence="3" type="ORF">A3Q29_21620</name>
</gene>
<dbReference type="AlphaFoldDB" id="A0A1S1HKM3"/>
<dbReference type="InterPro" id="IPR014862">
    <property type="entry name" value="TrwC"/>
</dbReference>
<evidence type="ECO:0000313" key="4">
    <source>
        <dbReference type="Proteomes" id="UP000179588"/>
    </source>
</evidence>
<sequence length="280" mass="31319">MGLKGEVSKAQLAEMLAGRLPNGQSLERLENGKNTHREGHDLTFSAPKSVSVLGIVLGDKRMIDAHNRAVSVALAEVESLASTRVMENGVSRLEMTQNLVVAAFNHDTSREHDPQLHTHSLVMNATALGEQWRTLSSDTQHKQGFSEAIYALQVSLGQIYRHTLRQEIESLGFKTHTTGKNGLWEIEGVPVAPFSQRRQHIVEAVGHEASLKSRDVAALDTRQVKHTPDKSTLLTDWFARLDKNGFGVDERRDFYAAAEQRAQQKPCKRHRRFSQTSARR</sequence>
<dbReference type="SUPFAM" id="SSF55464">
    <property type="entry name" value="Origin of replication-binding domain, RBD-like"/>
    <property type="match status" value="1"/>
</dbReference>
<dbReference type="Proteomes" id="UP000179588">
    <property type="component" value="Unassembled WGS sequence"/>
</dbReference>
<feature type="region of interest" description="Disordered" evidence="1">
    <location>
        <begin position="259"/>
        <end position="280"/>
    </location>
</feature>
<feature type="compositionally biased region" description="Basic residues" evidence="1">
    <location>
        <begin position="266"/>
        <end position="280"/>
    </location>
</feature>
<evidence type="ECO:0000256" key="1">
    <source>
        <dbReference type="SAM" id="MobiDB-lite"/>
    </source>
</evidence>
<dbReference type="InterPro" id="IPR014059">
    <property type="entry name" value="TraI/TrwC_relax"/>
</dbReference>
<accession>A0A1S1HKM3</accession>
<evidence type="ECO:0000313" key="3">
    <source>
        <dbReference type="EMBL" id="OHT22869.1"/>
    </source>
</evidence>
<dbReference type="NCBIfam" id="NF041492">
    <property type="entry name" value="MobF"/>
    <property type="match status" value="1"/>
</dbReference>
<proteinExistence type="predicted"/>
<dbReference type="EMBL" id="LVIE01000204">
    <property type="protein sequence ID" value="OHT22869.1"/>
    <property type="molecule type" value="Genomic_DNA"/>
</dbReference>
<comment type="caution">
    <text evidence="3">The sequence shown here is derived from an EMBL/GenBank/DDBJ whole genome shotgun (WGS) entry which is preliminary data.</text>
</comment>
<protein>
    <recommendedName>
        <fullName evidence="2">TrwC relaxase domain-containing protein</fullName>
    </recommendedName>
</protein>
<dbReference type="Pfam" id="PF08751">
    <property type="entry name" value="TrwC"/>
    <property type="match status" value="1"/>
</dbReference>
<organism evidence="3 4">
    <name type="scientific">Providencia stuartii</name>
    <dbReference type="NCBI Taxonomy" id="588"/>
    <lineage>
        <taxon>Bacteria</taxon>
        <taxon>Pseudomonadati</taxon>
        <taxon>Pseudomonadota</taxon>
        <taxon>Gammaproteobacteria</taxon>
        <taxon>Enterobacterales</taxon>
        <taxon>Morganellaceae</taxon>
        <taxon>Providencia</taxon>
    </lineage>
</organism>
<reference evidence="3 4" key="1">
    <citation type="submission" date="2016-03" db="EMBL/GenBank/DDBJ databases">
        <title>Genome sequence of Providencia stuartii strain, isolated from the salivary glands of larval Lucilia sericata.</title>
        <authorList>
            <person name="Yuan Y."/>
            <person name="Zhang Y."/>
            <person name="Fu S."/>
            <person name="Crippen T.L."/>
            <person name="Visi D."/>
            <person name="Benbow M.E."/>
            <person name="Allen M."/>
            <person name="Tomberlin J.K."/>
            <person name="Sze S.-H."/>
            <person name="Tarone A.M."/>
        </authorList>
    </citation>
    <scope>NUCLEOTIDE SEQUENCE [LARGE SCALE GENOMIC DNA]</scope>
    <source>
        <strain evidence="3 4">Crippen</strain>
    </source>
</reference>
<keyword evidence="4" id="KW-1185">Reference proteome</keyword>
<feature type="domain" description="TrwC relaxase" evidence="2">
    <location>
        <begin position="1"/>
        <end position="242"/>
    </location>
</feature>